<dbReference type="Gene3D" id="1.25.40.10">
    <property type="entry name" value="Tetratricopeptide repeat domain"/>
    <property type="match status" value="1"/>
</dbReference>
<proteinExistence type="predicted"/>
<evidence type="ECO:0000313" key="2">
    <source>
        <dbReference type="Proteomes" id="UP000887581"/>
    </source>
</evidence>
<dbReference type="InterPro" id="IPR011990">
    <property type="entry name" value="TPR-like_helical_dom_sf"/>
</dbReference>
<dbReference type="GO" id="GO:0003730">
    <property type="term" value="F:mRNA 3'-UTR binding"/>
    <property type="evidence" value="ECO:0007669"/>
    <property type="project" value="TreeGrafter"/>
</dbReference>
<dbReference type="PROSITE" id="PS51375">
    <property type="entry name" value="PPR"/>
    <property type="match status" value="1"/>
</dbReference>
<keyword evidence="2" id="KW-1185">Reference proteome</keyword>
<reference evidence="3" key="1">
    <citation type="submission" date="2022-11" db="UniProtKB">
        <authorList>
            <consortium name="WormBaseParasite"/>
        </authorList>
    </citation>
    <scope>IDENTIFICATION</scope>
</reference>
<dbReference type="AlphaFoldDB" id="A0A915PYG6"/>
<dbReference type="PANTHER" id="PTHR46669:SF3">
    <property type="entry name" value="LEUCINE-RICH PPR MOTIF-CONTAINING PROTEIN, MITOCHONDRIAL"/>
    <property type="match status" value="1"/>
</dbReference>
<evidence type="ECO:0000256" key="1">
    <source>
        <dbReference type="PROSITE-ProRule" id="PRU00708"/>
    </source>
</evidence>
<evidence type="ECO:0000313" key="3">
    <source>
        <dbReference type="WBParaSite" id="sdigi.contig450.g8409.t1"/>
    </source>
</evidence>
<dbReference type="GO" id="GO:0070129">
    <property type="term" value="P:regulation of mitochondrial translation"/>
    <property type="evidence" value="ECO:0007669"/>
    <property type="project" value="TreeGrafter"/>
</dbReference>
<sequence length="1096" mass="124355">MRKQNIPFVKQDIGKANMPSILIGNSLGPYDSKWPLDSLDKSLNNSQMNCLEQNLLKKHAKYLEVGQHRNIYDVIDSIEWNSLVTEAHLENALHILNDLKCNVKQLVDSEINVLISATGRRCQMLSAVQRNKYTDRLLHIFKMRGVVLGIAARNALLAAQIDNQVDVDVVGTLKQLQLDGLVPDAHTYDQLSRIYARKANVRGIIEIISHMKKKGLKLSDQLLESIVYSLVSSGQDKKAKIFIENTATNMSMINNLKMAYTLAKVEHSDDGNLLELKNSLLSLLEVDAVKQCGSVVYSRILGFLSKEEENIVAAALLLDLIPNIEKRSRLQSLLIRQFTSTIRKKQIVEAVKMCVIFQKCNILKHPLRIYLHDVALNNLKDFHNVFAIYKKTDDFIGLQNRLHLQLPVAVFHFSELMKADTIEKKVEHFAEIVRSLQLTGVASCGDKYFANVKDLFVIPLLKDMDVLLPLMKKFENDYSLQCFVVDTLVTYLLTTGQMEQLQSLLHGALKNSSAGEAYPYQEVKNFVLNTSVYNKSLIPACSLLRLLFPLSGASSNHQYVKGMQVIKAAILNGDLNKVKVMCKLWSADKRIVLRKADKDDILQALDRSGEKSKKLFVTALLEEIMASHNVKKNPVGKAESASRKHMEIELRNAIDCGDLEKAKKIWITWSEHASLDLGLLLAEKLYAAKMSDDFESVLLKLRECHEHLPHYLLNVYDSSDASNTRLVFLTEMSKVLDLHSNVKQQLLYNTKVNAFHRLIEKGDLVQALNLSKMIAAQKNSVFGQLNLMGAAIKSDDTEIISEVLDLIKTYHGRDSALADFCVALLEHCKKDYAERLIQTTGFRLSAAKINYYINREIDLNRVEIILDLFELCIREGNLKQQDLENAVSKIITFYESVRFTIMVRCLVRLGSVCSGKFWFPQYSISVNICSALALHLKVVSSQLPDKVVRDRGRRCGWKVDSTVKDAFNDIIKRSHSFTAAEAQKAMKHFSDFTKTEKVPDYMAVKMASVITTHLGWEEGRKVLEVHYMSHGAELRFAGEASVMDEQVEGAVRRIFDNVREDAYKIARQFYCRLIDLKFCKVKNRVSKVFIEELLKK</sequence>
<name>A0A915PYG6_9BILA</name>
<organism evidence="2 3">
    <name type="scientific">Setaria digitata</name>
    <dbReference type="NCBI Taxonomy" id="48799"/>
    <lineage>
        <taxon>Eukaryota</taxon>
        <taxon>Metazoa</taxon>
        <taxon>Ecdysozoa</taxon>
        <taxon>Nematoda</taxon>
        <taxon>Chromadorea</taxon>
        <taxon>Rhabditida</taxon>
        <taxon>Spirurina</taxon>
        <taxon>Spiruromorpha</taxon>
        <taxon>Filarioidea</taxon>
        <taxon>Setariidae</taxon>
        <taxon>Setaria</taxon>
    </lineage>
</organism>
<dbReference type="InterPro" id="IPR033490">
    <property type="entry name" value="LRP130"/>
</dbReference>
<dbReference type="PANTHER" id="PTHR46669">
    <property type="entry name" value="LEUCINE-RICH PPR MOTIF-CONTAINING PROTEIN, MITOCHONDRIAL"/>
    <property type="match status" value="1"/>
</dbReference>
<protein>
    <submittedName>
        <fullName evidence="3">Uncharacterized protein</fullName>
    </submittedName>
</protein>
<dbReference type="GO" id="GO:0005739">
    <property type="term" value="C:mitochondrion"/>
    <property type="evidence" value="ECO:0007669"/>
    <property type="project" value="TreeGrafter"/>
</dbReference>
<accession>A0A915PYG6</accession>
<feature type="repeat" description="PPR" evidence="1">
    <location>
        <begin position="184"/>
        <end position="218"/>
    </location>
</feature>
<dbReference type="GO" id="GO:0005634">
    <property type="term" value="C:nucleus"/>
    <property type="evidence" value="ECO:0007669"/>
    <property type="project" value="TreeGrafter"/>
</dbReference>
<dbReference type="InterPro" id="IPR002885">
    <property type="entry name" value="PPR_rpt"/>
</dbReference>
<dbReference type="WBParaSite" id="sdigi.contig450.g8409.t1">
    <property type="protein sequence ID" value="sdigi.contig450.g8409.t1"/>
    <property type="gene ID" value="sdigi.contig450.g8409"/>
</dbReference>
<dbReference type="Proteomes" id="UP000887581">
    <property type="component" value="Unplaced"/>
</dbReference>